<accession>A0A031LR57</accession>
<organism evidence="2 3">
    <name type="scientific">Candidatus Acidianus copahuensis</name>
    <dbReference type="NCBI Taxonomy" id="1160895"/>
    <lineage>
        <taxon>Archaea</taxon>
        <taxon>Thermoproteota</taxon>
        <taxon>Thermoprotei</taxon>
        <taxon>Sulfolobales</taxon>
        <taxon>Sulfolobaceae</taxon>
        <taxon>Acidianus</taxon>
    </lineage>
</organism>
<dbReference type="OrthoDB" id="37046at2157"/>
<name>A0A031LR57_9CREN</name>
<protein>
    <recommendedName>
        <fullName evidence="4">ArsA HSP20-like domain-containing protein</fullName>
    </recommendedName>
</protein>
<evidence type="ECO:0000313" key="2">
    <source>
        <dbReference type="EMBL" id="EZQ06869.1"/>
    </source>
</evidence>
<dbReference type="RefSeq" id="WP_048099400.1">
    <property type="nucleotide sequence ID" value="NZ_JFZT01000039.1"/>
</dbReference>
<keyword evidence="3" id="KW-1185">Reference proteome</keyword>
<keyword evidence="1" id="KW-0175">Coiled coil</keyword>
<evidence type="ECO:0000256" key="1">
    <source>
        <dbReference type="SAM" id="Coils"/>
    </source>
</evidence>
<dbReference type="EMBL" id="JFZT01000039">
    <property type="protein sequence ID" value="EZQ06869.1"/>
    <property type="molecule type" value="Genomic_DNA"/>
</dbReference>
<evidence type="ECO:0008006" key="4">
    <source>
        <dbReference type="Google" id="ProtNLM"/>
    </source>
</evidence>
<reference evidence="2 3" key="1">
    <citation type="submission" date="2014-03" db="EMBL/GenBank/DDBJ databases">
        <title>Draft genome sequence of the novel thermoacidophilic archaea Acidianus copahuensis ALE1 strain, isolated from Copahue volcanic area in Neuquen Argentina.</title>
        <authorList>
            <person name="Urbieta M.S."/>
            <person name="Rascovan N."/>
            <person name="Castro C."/>
            <person name="Revale S."/>
            <person name="Giaveno M.A."/>
            <person name="Vazquez M.P."/>
            <person name="Donati E.R."/>
        </authorList>
    </citation>
    <scope>NUCLEOTIDE SEQUENCE [LARGE SCALE GENOMIC DNA]</scope>
    <source>
        <strain evidence="2 3">ALE1</strain>
    </source>
</reference>
<gene>
    <name evidence="2" type="ORF">CM19_05725</name>
</gene>
<evidence type="ECO:0000313" key="3">
    <source>
        <dbReference type="Proteomes" id="UP000024332"/>
    </source>
</evidence>
<dbReference type="STRING" id="1160895.CM19_05725"/>
<dbReference type="AlphaFoldDB" id="A0A031LR57"/>
<sequence length="119" mass="14531">MPAYRDLYDMVKRMIEGEEKKVEEIEREMREEIEREFEEPLYTRSEENEKIYYVIDVPFLDPNTLYVKVENKKIELKCEDKMKRKHSLLIHVKEDISSYDVQVIRNKGFIKLVLLRRTS</sequence>
<feature type="coiled-coil region" evidence="1">
    <location>
        <begin position="8"/>
        <end position="35"/>
    </location>
</feature>
<dbReference type="Proteomes" id="UP000024332">
    <property type="component" value="Unassembled WGS sequence"/>
</dbReference>
<comment type="caution">
    <text evidence="2">The sequence shown here is derived from an EMBL/GenBank/DDBJ whole genome shotgun (WGS) entry which is preliminary data.</text>
</comment>
<proteinExistence type="predicted"/>